<feature type="region of interest" description="Disordered" evidence="1">
    <location>
        <begin position="25"/>
        <end position="77"/>
    </location>
</feature>
<evidence type="ECO:0000313" key="4">
    <source>
        <dbReference type="Proteomes" id="UP001140560"/>
    </source>
</evidence>
<evidence type="ECO:0000313" key="3">
    <source>
        <dbReference type="EMBL" id="KAJ4363467.1"/>
    </source>
</evidence>
<accession>A0A9W8XZW0</accession>
<feature type="compositionally biased region" description="Low complexity" evidence="1">
    <location>
        <begin position="325"/>
        <end position="369"/>
    </location>
</feature>
<protein>
    <submittedName>
        <fullName evidence="3">Uncharacterized protein</fullName>
    </submittedName>
</protein>
<keyword evidence="2" id="KW-0732">Signal</keyword>
<feature type="compositionally biased region" description="Low complexity" evidence="1">
    <location>
        <begin position="261"/>
        <end position="318"/>
    </location>
</feature>
<name>A0A9W8XZW0_9PLEO</name>
<reference evidence="3" key="1">
    <citation type="submission" date="2022-10" db="EMBL/GenBank/DDBJ databases">
        <title>Tapping the CABI collections for fungal endophytes: first genome assemblies for Collariella, Neodidymelliopsis, Ascochyta clinopodiicola, Didymella pomorum, Didymosphaeria variabile, Neocosmospora piperis and Neocucurbitaria cava.</title>
        <authorList>
            <person name="Hill R."/>
        </authorList>
    </citation>
    <scope>NUCLEOTIDE SEQUENCE</scope>
    <source>
        <strain evidence="3">IMI 356814</strain>
    </source>
</reference>
<feature type="compositionally biased region" description="Low complexity" evidence="1">
    <location>
        <begin position="35"/>
        <end position="77"/>
    </location>
</feature>
<dbReference type="EMBL" id="JAPEUY010000019">
    <property type="protein sequence ID" value="KAJ4363467.1"/>
    <property type="molecule type" value="Genomic_DNA"/>
</dbReference>
<sequence>MKYILIATLLSSAIYAAPVAQLQGGNTDTGNVPPGQAQQLQQPQQQGQQTGAQTSGATTGTTTNTQTGTGAGVANGQTPSAADLATAVANWMADTSMVSNFLNTGASIQNNVQFKQAATVAFNAEVDELNHKAIIDAANGADPNVIAANSTLVTGGAFQDVVDKLQEMSVKGQAAAANIDLINQNRCVNVLPNIDAYMASTGSSSQAVRPTVCDQTGVAGGVQGTGPTQPGQPAGSPAAAFAAAQALASGTGNGLVQNGVTPSGTTGTAGTTPTTGQQPTAQQGQTQGTLPQQGQTGTQIPQQGTTGTQTSQQGAPQQVQPEGTASANGQQIAQNGQNSPVASSIPQSQTASQQQEPSSQQQQQQQQQTGGVAKGQPPAGAAADPDDEEEE</sequence>
<proteinExistence type="predicted"/>
<comment type="caution">
    <text evidence="3">The sequence shown here is derived from an EMBL/GenBank/DDBJ whole genome shotgun (WGS) entry which is preliminary data.</text>
</comment>
<feature type="compositionally biased region" description="Low complexity" evidence="1">
    <location>
        <begin position="225"/>
        <end position="238"/>
    </location>
</feature>
<dbReference type="Proteomes" id="UP001140560">
    <property type="component" value="Unassembled WGS sequence"/>
</dbReference>
<feature type="region of interest" description="Disordered" evidence="1">
    <location>
        <begin position="218"/>
        <end position="238"/>
    </location>
</feature>
<keyword evidence="4" id="KW-1185">Reference proteome</keyword>
<dbReference type="OrthoDB" id="2117996at2759"/>
<feature type="signal peptide" evidence="2">
    <location>
        <begin position="1"/>
        <end position="16"/>
    </location>
</feature>
<gene>
    <name evidence="3" type="ORF">N0V83_009761</name>
</gene>
<organism evidence="3 4">
    <name type="scientific">Neocucurbitaria cava</name>
    <dbReference type="NCBI Taxonomy" id="798079"/>
    <lineage>
        <taxon>Eukaryota</taxon>
        <taxon>Fungi</taxon>
        <taxon>Dikarya</taxon>
        <taxon>Ascomycota</taxon>
        <taxon>Pezizomycotina</taxon>
        <taxon>Dothideomycetes</taxon>
        <taxon>Pleosporomycetidae</taxon>
        <taxon>Pleosporales</taxon>
        <taxon>Pleosporineae</taxon>
        <taxon>Cucurbitariaceae</taxon>
        <taxon>Neocucurbitaria</taxon>
    </lineage>
</organism>
<feature type="chain" id="PRO_5040986894" evidence="2">
    <location>
        <begin position="17"/>
        <end position="391"/>
    </location>
</feature>
<evidence type="ECO:0000256" key="1">
    <source>
        <dbReference type="SAM" id="MobiDB-lite"/>
    </source>
</evidence>
<feature type="region of interest" description="Disordered" evidence="1">
    <location>
        <begin position="253"/>
        <end position="391"/>
    </location>
</feature>
<evidence type="ECO:0000256" key="2">
    <source>
        <dbReference type="SAM" id="SignalP"/>
    </source>
</evidence>
<dbReference type="AlphaFoldDB" id="A0A9W8XZW0"/>